<dbReference type="PANTHER" id="PTHR33021:SF193">
    <property type="entry name" value="OS06G0218600 PROTEIN"/>
    <property type="match status" value="1"/>
</dbReference>
<name>A0A9R1V620_LACSA</name>
<organism evidence="6 7">
    <name type="scientific">Lactuca sativa</name>
    <name type="common">Garden lettuce</name>
    <dbReference type="NCBI Taxonomy" id="4236"/>
    <lineage>
        <taxon>Eukaryota</taxon>
        <taxon>Viridiplantae</taxon>
        <taxon>Streptophyta</taxon>
        <taxon>Embryophyta</taxon>
        <taxon>Tracheophyta</taxon>
        <taxon>Spermatophyta</taxon>
        <taxon>Magnoliopsida</taxon>
        <taxon>eudicotyledons</taxon>
        <taxon>Gunneridae</taxon>
        <taxon>Pentapetalae</taxon>
        <taxon>asterids</taxon>
        <taxon>campanulids</taxon>
        <taxon>Asterales</taxon>
        <taxon>Asteraceae</taxon>
        <taxon>Cichorioideae</taxon>
        <taxon>Cichorieae</taxon>
        <taxon>Lactucinae</taxon>
        <taxon>Lactuca</taxon>
    </lineage>
</organism>
<evidence type="ECO:0000256" key="4">
    <source>
        <dbReference type="SAM" id="SignalP"/>
    </source>
</evidence>
<dbReference type="InterPro" id="IPR008972">
    <property type="entry name" value="Cupredoxin"/>
</dbReference>
<dbReference type="CDD" id="cd04216">
    <property type="entry name" value="Phytocyanin"/>
    <property type="match status" value="1"/>
</dbReference>
<feature type="compositionally biased region" description="Low complexity" evidence="3">
    <location>
        <begin position="129"/>
        <end position="138"/>
    </location>
</feature>
<dbReference type="FunFam" id="2.60.40.420:FF:000003">
    <property type="entry name" value="Blue copper"/>
    <property type="match status" value="1"/>
</dbReference>
<reference evidence="6 7" key="1">
    <citation type="journal article" date="2017" name="Nat. Commun.">
        <title>Genome assembly with in vitro proximity ligation data and whole-genome triplication in lettuce.</title>
        <authorList>
            <person name="Reyes-Chin-Wo S."/>
            <person name="Wang Z."/>
            <person name="Yang X."/>
            <person name="Kozik A."/>
            <person name="Arikit S."/>
            <person name="Song C."/>
            <person name="Xia L."/>
            <person name="Froenicke L."/>
            <person name="Lavelle D.O."/>
            <person name="Truco M.J."/>
            <person name="Xia R."/>
            <person name="Zhu S."/>
            <person name="Xu C."/>
            <person name="Xu H."/>
            <person name="Xu X."/>
            <person name="Cox K."/>
            <person name="Korf I."/>
            <person name="Meyers B.C."/>
            <person name="Michelmore R.W."/>
        </authorList>
    </citation>
    <scope>NUCLEOTIDE SEQUENCE [LARGE SCALE GENOMIC DNA]</scope>
    <source>
        <strain evidence="7">cv. Salinas</strain>
        <tissue evidence="6">Seedlings</tissue>
    </source>
</reference>
<gene>
    <name evidence="6" type="ORF">LSAT_V11C600337670</name>
</gene>
<accession>A0A9R1V620</accession>
<comment type="caution">
    <text evidence="6">The sequence shown here is derived from an EMBL/GenBank/DDBJ whole genome shotgun (WGS) entry which is preliminary data.</text>
</comment>
<evidence type="ECO:0000313" key="6">
    <source>
        <dbReference type="EMBL" id="KAJ0200390.1"/>
    </source>
</evidence>
<feature type="signal peptide" evidence="4">
    <location>
        <begin position="1"/>
        <end position="23"/>
    </location>
</feature>
<dbReference type="Gene3D" id="2.60.40.420">
    <property type="entry name" value="Cupredoxins - blue copper proteins"/>
    <property type="match status" value="1"/>
</dbReference>
<dbReference type="GO" id="GO:0046872">
    <property type="term" value="F:metal ion binding"/>
    <property type="evidence" value="ECO:0007669"/>
    <property type="project" value="UniProtKB-KW"/>
</dbReference>
<keyword evidence="4" id="KW-0732">Signal</keyword>
<feature type="domain" description="Phytocyanin" evidence="5">
    <location>
        <begin position="24"/>
        <end position="122"/>
    </location>
</feature>
<dbReference type="Pfam" id="PF02298">
    <property type="entry name" value="Cu_bind_like"/>
    <property type="match status" value="1"/>
</dbReference>
<dbReference type="SUPFAM" id="SSF49503">
    <property type="entry name" value="Cupredoxins"/>
    <property type="match status" value="1"/>
</dbReference>
<dbReference type="EMBL" id="NBSK02000006">
    <property type="protein sequence ID" value="KAJ0200390.1"/>
    <property type="molecule type" value="Genomic_DNA"/>
</dbReference>
<dbReference type="PROSITE" id="PS51485">
    <property type="entry name" value="PHYTOCYANIN"/>
    <property type="match status" value="1"/>
</dbReference>
<dbReference type="InterPro" id="IPR039391">
    <property type="entry name" value="Phytocyanin-like"/>
</dbReference>
<dbReference type="AlphaFoldDB" id="A0A9R1V620"/>
<feature type="region of interest" description="Disordered" evidence="3">
    <location>
        <begin position="129"/>
        <end position="149"/>
    </location>
</feature>
<evidence type="ECO:0000313" key="7">
    <source>
        <dbReference type="Proteomes" id="UP000235145"/>
    </source>
</evidence>
<dbReference type="InterPro" id="IPR003245">
    <property type="entry name" value="Phytocyanin_dom"/>
</dbReference>
<evidence type="ECO:0000256" key="1">
    <source>
        <dbReference type="ARBA" id="ARBA00022723"/>
    </source>
</evidence>
<sequence>MATYVIKMVSLMAILSCITFTSAKVYTVGDSGGWALSVDYTAWTSDKTFLVGDSLLFNYDSSHTVDEVSSDDYTTCNVGNSIMSYNSGTTTITLNTTGSHYFICGIVGHCSVGMKLTVDVTGAGGVGSPSAAPSAVTGDSPTATPFGTTLAPPTVAGSTSNIPVESSSPAVSPFAAAIFSLVALMSVLILG</sequence>
<dbReference type="GO" id="GO:0009055">
    <property type="term" value="F:electron transfer activity"/>
    <property type="evidence" value="ECO:0007669"/>
    <property type="project" value="InterPro"/>
</dbReference>
<proteinExistence type="predicted"/>
<feature type="chain" id="PRO_5040220894" description="Phytocyanin domain-containing protein" evidence="4">
    <location>
        <begin position="24"/>
        <end position="191"/>
    </location>
</feature>
<dbReference type="PANTHER" id="PTHR33021">
    <property type="entry name" value="BLUE COPPER PROTEIN"/>
    <property type="match status" value="1"/>
</dbReference>
<dbReference type="GO" id="GO:0005886">
    <property type="term" value="C:plasma membrane"/>
    <property type="evidence" value="ECO:0000318"/>
    <property type="project" value="GO_Central"/>
</dbReference>
<keyword evidence="1" id="KW-0479">Metal-binding</keyword>
<evidence type="ECO:0000256" key="3">
    <source>
        <dbReference type="SAM" id="MobiDB-lite"/>
    </source>
</evidence>
<evidence type="ECO:0000256" key="2">
    <source>
        <dbReference type="ARBA" id="ARBA00023180"/>
    </source>
</evidence>
<keyword evidence="7" id="KW-1185">Reference proteome</keyword>
<dbReference type="Proteomes" id="UP000235145">
    <property type="component" value="Unassembled WGS sequence"/>
</dbReference>
<dbReference type="OrthoDB" id="206968at2759"/>
<evidence type="ECO:0000259" key="5">
    <source>
        <dbReference type="PROSITE" id="PS51485"/>
    </source>
</evidence>
<protein>
    <recommendedName>
        <fullName evidence="5">Phytocyanin domain-containing protein</fullName>
    </recommendedName>
</protein>
<keyword evidence="2" id="KW-0325">Glycoprotein</keyword>
<dbReference type="Gramene" id="rna-gnl|WGS:NBSK|LSAT_6X104220_mrna">
    <property type="protein sequence ID" value="cds-PLY87977.1"/>
    <property type="gene ID" value="gene-LSAT_6X104220"/>
</dbReference>